<evidence type="ECO:0000256" key="5">
    <source>
        <dbReference type="ARBA" id="ARBA00022729"/>
    </source>
</evidence>
<comment type="subcellular location">
    <subcellularLocation>
        <location evidence="1">Periplasm</location>
    </subcellularLocation>
</comment>
<evidence type="ECO:0000313" key="11">
    <source>
        <dbReference type="Proteomes" id="UP000248330"/>
    </source>
</evidence>
<dbReference type="Gene3D" id="2.60.40.10">
    <property type="entry name" value="Immunoglobulins"/>
    <property type="match status" value="1"/>
</dbReference>
<feature type="domain" description="Glucan biosynthesis periplasmic MdoG C-terminal" evidence="9">
    <location>
        <begin position="20"/>
        <end position="496"/>
    </location>
</feature>
<feature type="signal peptide" evidence="8">
    <location>
        <begin position="1"/>
        <end position="19"/>
    </location>
</feature>
<feature type="chain" id="PRO_5016279788" description="Glucans biosynthesis protein G" evidence="8">
    <location>
        <begin position="20"/>
        <end position="503"/>
    </location>
</feature>
<evidence type="ECO:0000256" key="7">
    <source>
        <dbReference type="SAM" id="MobiDB-lite"/>
    </source>
</evidence>
<name>A0A318EFN0_9GAMM</name>
<sequence>MLLRLCLCVAVLSCPPAMAFGLDDVDRLARERAASPYRAPDNRLPAVLANLTHEAYAQIRYRDEQSVWHRTKLPFELQFLHPGMGYDRRIRINIVSADGVHEVPFRAGDFDYGGSGVNPDEVGDIGFAGLRVHYPVDGDDRHRQVLAFHGASFFRALGRGQRQGLSARGLAVDTGELSGEEFPQFTEFWIEWPRPQDHVLTIYALLDSPRMTGAYRFRLAPGETTETLVGARLHFRADVAKLGIAPLTSMHFYGENQPRPPQAQGDHRPEVHDSDGLSIHAGDEWIWRPLTNPRRLFITAFGASALRGFGLMQRDRAFAHYEDLDARFDLRPSAWIEPRGDWGRGRVELVAIPTPDETNDNIVAFWVPERAPRTGDALSFEYALKWQMQAQTQPPLARVVQTRRGHGTAADDSSLHFHIDFEGPPLQTLAADTKPVAGVWVGDGGELLERSLRRNDVTGGWRLSLRVRRDDDARPLEMRAILRDGERTLSETWAYALPPSSGR</sequence>
<evidence type="ECO:0000256" key="4">
    <source>
        <dbReference type="ARBA" id="ARBA00015376"/>
    </source>
</evidence>
<evidence type="ECO:0000256" key="1">
    <source>
        <dbReference type="ARBA" id="ARBA00004418"/>
    </source>
</evidence>
<dbReference type="GO" id="GO:0030288">
    <property type="term" value="C:outer membrane-bounded periplasmic space"/>
    <property type="evidence" value="ECO:0007669"/>
    <property type="project" value="TreeGrafter"/>
</dbReference>
<evidence type="ECO:0000259" key="9">
    <source>
        <dbReference type="Pfam" id="PF04349"/>
    </source>
</evidence>
<evidence type="ECO:0000313" key="10">
    <source>
        <dbReference type="EMBL" id="PXV69559.1"/>
    </source>
</evidence>
<accession>A0A318EFN0</accession>
<dbReference type="SUPFAM" id="SSF74650">
    <property type="entry name" value="Galactose mutarotase-like"/>
    <property type="match status" value="1"/>
</dbReference>
<dbReference type="GO" id="GO:0003824">
    <property type="term" value="F:catalytic activity"/>
    <property type="evidence" value="ECO:0007669"/>
    <property type="project" value="InterPro"/>
</dbReference>
<feature type="region of interest" description="Disordered" evidence="7">
    <location>
        <begin position="253"/>
        <end position="273"/>
    </location>
</feature>
<dbReference type="PANTHER" id="PTHR30504">
    <property type="entry name" value="GLUCANS BIOSYNTHESIS PROTEIN"/>
    <property type="match status" value="1"/>
</dbReference>
<comment type="caution">
    <text evidence="10">The sequence shown here is derived from an EMBL/GenBank/DDBJ whole genome shotgun (WGS) entry which is preliminary data.</text>
</comment>
<dbReference type="SUPFAM" id="SSF81296">
    <property type="entry name" value="E set domains"/>
    <property type="match status" value="1"/>
</dbReference>
<dbReference type="AlphaFoldDB" id="A0A318EFN0"/>
<dbReference type="InterPro" id="IPR011013">
    <property type="entry name" value="Gal_mutarotase_sf_dom"/>
</dbReference>
<comment type="pathway">
    <text evidence="2">Glycan metabolism; osmoregulated periplasmic glucan (OPG) biosynthesis.</text>
</comment>
<dbReference type="Pfam" id="PF04349">
    <property type="entry name" value="MdoG"/>
    <property type="match status" value="1"/>
</dbReference>
<dbReference type="GO" id="GO:0051274">
    <property type="term" value="P:beta-glucan biosynthetic process"/>
    <property type="evidence" value="ECO:0007669"/>
    <property type="project" value="TreeGrafter"/>
</dbReference>
<evidence type="ECO:0000256" key="8">
    <source>
        <dbReference type="SAM" id="SignalP"/>
    </source>
</evidence>
<dbReference type="UniPathway" id="UPA00637"/>
<organism evidence="10 11">
    <name type="scientific">Sinimarinibacterium flocculans</name>
    <dbReference type="NCBI Taxonomy" id="985250"/>
    <lineage>
        <taxon>Bacteria</taxon>
        <taxon>Pseudomonadati</taxon>
        <taxon>Pseudomonadota</taxon>
        <taxon>Gammaproteobacteria</taxon>
        <taxon>Nevskiales</taxon>
        <taxon>Nevskiaceae</taxon>
        <taxon>Sinimarinibacterium</taxon>
    </lineage>
</organism>
<gene>
    <name evidence="10" type="ORF">C8D93_103133</name>
</gene>
<dbReference type="InterPro" id="IPR014756">
    <property type="entry name" value="Ig_E-set"/>
</dbReference>
<dbReference type="InterPro" id="IPR014718">
    <property type="entry name" value="GH-type_carb-bd"/>
</dbReference>
<proteinExistence type="inferred from homology"/>
<reference evidence="10 11" key="1">
    <citation type="submission" date="2018-04" db="EMBL/GenBank/DDBJ databases">
        <title>Genomic Encyclopedia of Type Strains, Phase IV (KMG-IV): sequencing the most valuable type-strain genomes for metagenomic binning, comparative biology and taxonomic classification.</title>
        <authorList>
            <person name="Goeker M."/>
        </authorList>
    </citation>
    <scope>NUCLEOTIDE SEQUENCE [LARGE SCALE GENOMIC DNA]</scope>
    <source>
        <strain evidence="10 11">DSM 104150</strain>
    </source>
</reference>
<evidence type="ECO:0000256" key="6">
    <source>
        <dbReference type="ARBA" id="ARBA00022764"/>
    </source>
</evidence>
<dbReference type="PANTHER" id="PTHR30504:SF4">
    <property type="entry name" value="GLUCANS BIOSYNTHESIS PROTEIN G"/>
    <property type="match status" value="1"/>
</dbReference>
<dbReference type="FunFam" id="2.70.98.10:FF:000001">
    <property type="entry name" value="Glucans biosynthesis protein G"/>
    <property type="match status" value="1"/>
</dbReference>
<dbReference type="GO" id="GO:0030246">
    <property type="term" value="F:carbohydrate binding"/>
    <property type="evidence" value="ECO:0007669"/>
    <property type="project" value="InterPro"/>
</dbReference>
<keyword evidence="11" id="KW-1185">Reference proteome</keyword>
<dbReference type="Gene3D" id="2.70.98.10">
    <property type="match status" value="1"/>
</dbReference>
<evidence type="ECO:0000256" key="3">
    <source>
        <dbReference type="ARBA" id="ARBA00009284"/>
    </source>
</evidence>
<keyword evidence="5 8" id="KW-0732">Signal</keyword>
<comment type="similarity">
    <text evidence="3">Belongs to the OpgD/OpgG family.</text>
</comment>
<dbReference type="OrthoDB" id="335750at2"/>
<protein>
    <recommendedName>
        <fullName evidence="4">Glucans biosynthesis protein G</fullName>
    </recommendedName>
</protein>
<dbReference type="PIRSF" id="PIRSF006281">
    <property type="entry name" value="MdoG"/>
    <property type="match status" value="1"/>
</dbReference>
<keyword evidence="6" id="KW-0574">Periplasm</keyword>
<dbReference type="InterPro" id="IPR014438">
    <property type="entry name" value="Glucan_biosyn_MdoG/MdoD"/>
</dbReference>
<dbReference type="EMBL" id="QICN01000003">
    <property type="protein sequence ID" value="PXV69559.1"/>
    <property type="molecule type" value="Genomic_DNA"/>
</dbReference>
<dbReference type="Proteomes" id="UP000248330">
    <property type="component" value="Unassembled WGS sequence"/>
</dbReference>
<dbReference type="InterPro" id="IPR007444">
    <property type="entry name" value="Glucan_biosyn_MdoG_C"/>
</dbReference>
<dbReference type="InterPro" id="IPR013783">
    <property type="entry name" value="Ig-like_fold"/>
</dbReference>
<evidence type="ECO:0000256" key="2">
    <source>
        <dbReference type="ARBA" id="ARBA00005001"/>
    </source>
</evidence>